<evidence type="ECO:0000313" key="14">
    <source>
        <dbReference type="EMBL" id="MBU2690282.1"/>
    </source>
</evidence>
<dbReference type="FunFam" id="1.20.200.10:FF:000008">
    <property type="entry name" value="Adenylosuccinate lyase"/>
    <property type="match status" value="1"/>
</dbReference>
<evidence type="ECO:0000256" key="6">
    <source>
        <dbReference type="ARBA" id="ARBA00022755"/>
    </source>
</evidence>
<evidence type="ECO:0000256" key="9">
    <source>
        <dbReference type="ARBA" id="ARBA00030717"/>
    </source>
</evidence>
<dbReference type="PANTHER" id="PTHR43172:SF1">
    <property type="entry name" value="ADENYLOSUCCINATE LYASE"/>
    <property type="match status" value="1"/>
</dbReference>
<evidence type="ECO:0000313" key="15">
    <source>
        <dbReference type="Proteomes" id="UP000777784"/>
    </source>
</evidence>
<sequence length="435" mass="48590">MIERYSQPEMAAVWSTKHRLEIWLRVELALVETLEERGTAPPGTADAIRSKVVLRPERVDELEATLHHDVIAFLTSLTEQLGPEGATLHFGMTSSDLLDTALSLQCLQACDLIEGGLAPVLARIRELALKHKMTVMVGRTHGVHAEPTTFGLKMLGWYTELLRQQARLREARAGMRVGKLSGAVGTLAHLPPEVEERTLERLGLAAAPVSTQIVQRDRHAHLMLALAQLAASLEKFATEIRNLQRTEIREAQEPFGSGQKGSSAMPHKRNPILCERISGIARLLRGYAIAALENVALWHERDISHSSVERVILPDAFIIMDYALNKFCLVMNGLVVDEQQMRRNLDLTGGLVYSQKILLALTKHLGSREKAYAIVQDAARMIWDGRGSLKEELMKHPEVSRLLDREELDRLFEPEAFLHSVDAIFARTLGKETQS</sequence>
<comment type="pathway">
    <text evidence="1 12">Purine metabolism; IMP biosynthesis via de novo pathway; 5-amino-1-(5-phospho-D-ribosyl)imidazole-4-carboxamide from 5-amino-1-(5-phospho-D-ribosyl)imidazole-4-carboxylate: step 2/2.</text>
</comment>
<dbReference type="Gene3D" id="1.20.200.10">
    <property type="entry name" value="Fumarase/aspartase (Central domain)"/>
    <property type="match status" value="1"/>
</dbReference>
<comment type="pathway">
    <text evidence="2 12">Purine metabolism; AMP biosynthesis via de novo pathway; AMP from IMP: step 2/2.</text>
</comment>
<evidence type="ECO:0000256" key="4">
    <source>
        <dbReference type="ARBA" id="ARBA00012339"/>
    </source>
</evidence>
<dbReference type="CDD" id="cd01360">
    <property type="entry name" value="Adenylsuccinate_lyase_1"/>
    <property type="match status" value="1"/>
</dbReference>
<dbReference type="SMART" id="SM00998">
    <property type="entry name" value="ADSL_C"/>
    <property type="match status" value="1"/>
</dbReference>
<dbReference type="SUPFAM" id="SSF48557">
    <property type="entry name" value="L-aspartase-like"/>
    <property type="match status" value="1"/>
</dbReference>
<accession>A0A948RWG8</accession>
<dbReference type="GO" id="GO:0005829">
    <property type="term" value="C:cytosol"/>
    <property type="evidence" value="ECO:0007669"/>
    <property type="project" value="TreeGrafter"/>
</dbReference>
<name>A0A948RWG8_UNCEI</name>
<dbReference type="AlphaFoldDB" id="A0A948RWG8"/>
<evidence type="ECO:0000256" key="2">
    <source>
        <dbReference type="ARBA" id="ARBA00004734"/>
    </source>
</evidence>
<dbReference type="InterPro" id="IPR022761">
    <property type="entry name" value="Fumarate_lyase_N"/>
</dbReference>
<dbReference type="EMBL" id="JAHJDP010000028">
    <property type="protein sequence ID" value="MBU2690282.1"/>
    <property type="molecule type" value="Genomic_DNA"/>
</dbReference>
<evidence type="ECO:0000256" key="8">
    <source>
        <dbReference type="ARBA" id="ARBA00024477"/>
    </source>
</evidence>
<dbReference type="InterPro" id="IPR024083">
    <property type="entry name" value="Fumarase/histidase_N"/>
</dbReference>
<keyword evidence="7 12" id="KW-0456">Lyase</keyword>
<evidence type="ECO:0000259" key="13">
    <source>
        <dbReference type="SMART" id="SM00998"/>
    </source>
</evidence>
<dbReference type="GO" id="GO:0004018">
    <property type="term" value="F:N6-(1,2-dicarboxyethyl)AMP AMP-lyase (fumarate-forming) activity"/>
    <property type="evidence" value="ECO:0007669"/>
    <property type="project" value="UniProtKB-UniRule"/>
</dbReference>
<reference evidence="14" key="1">
    <citation type="submission" date="2021-05" db="EMBL/GenBank/DDBJ databases">
        <title>Energy efficiency and biological interactions define the core microbiome of deep oligotrophic groundwater.</title>
        <authorList>
            <person name="Mehrshad M."/>
            <person name="Lopez-Fernandez M."/>
            <person name="Bell E."/>
            <person name="Bernier-Latmani R."/>
            <person name="Bertilsson S."/>
            <person name="Dopson M."/>
        </authorList>
    </citation>
    <scope>NUCLEOTIDE SEQUENCE</scope>
    <source>
        <strain evidence="14">Modern_marine.mb.64</strain>
    </source>
</reference>
<comment type="catalytic activity">
    <reaction evidence="10">
        <text>N(6)-(1,2-dicarboxyethyl)-AMP = fumarate + AMP</text>
        <dbReference type="Rhea" id="RHEA:16853"/>
        <dbReference type="ChEBI" id="CHEBI:29806"/>
        <dbReference type="ChEBI" id="CHEBI:57567"/>
        <dbReference type="ChEBI" id="CHEBI:456215"/>
        <dbReference type="EC" id="4.3.2.2"/>
    </reaction>
    <physiologicalReaction direction="left-to-right" evidence="10">
        <dbReference type="Rhea" id="RHEA:16854"/>
    </physiologicalReaction>
</comment>
<dbReference type="InterPro" id="IPR008948">
    <property type="entry name" value="L-Aspartase-like"/>
</dbReference>
<comment type="similarity">
    <text evidence="3 12">Belongs to the lyase 1 family. Adenylosuccinate lyase subfamily.</text>
</comment>
<organism evidence="14 15">
    <name type="scientific">Eiseniibacteriota bacterium</name>
    <dbReference type="NCBI Taxonomy" id="2212470"/>
    <lineage>
        <taxon>Bacteria</taxon>
        <taxon>Candidatus Eiseniibacteriota</taxon>
    </lineage>
</organism>
<evidence type="ECO:0000256" key="3">
    <source>
        <dbReference type="ARBA" id="ARBA00008273"/>
    </source>
</evidence>
<dbReference type="GO" id="GO:0044208">
    <property type="term" value="P:'de novo' AMP biosynthetic process"/>
    <property type="evidence" value="ECO:0007669"/>
    <property type="project" value="TreeGrafter"/>
</dbReference>
<comment type="catalytic activity">
    <reaction evidence="8">
        <text>(2S)-2-[5-amino-1-(5-phospho-beta-D-ribosyl)imidazole-4-carboxamido]succinate = 5-amino-1-(5-phospho-beta-D-ribosyl)imidazole-4-carboxamide + fumarate</text>
        <dbReference type="Rhea" id="RHEA:23920"/>
        <dbReference type="ChEBI" id="CHEBI:29806"/>
        <dbReference type="ChEBI" id="CHEBI:58443"/>
        <dbReference type="ChEBI" id="CHEBI:58475"/>
        <dbReference type="EC" id="4.3.2.2"/>
    </reaction>
    <physiologicalReaction direction="left-to-right" evidence="8">
        <dbReference type="Rhea" id="RHEA:23921"/>
    </physiologicalReaction>
</comment>
<dbReference type="PRINTS" id="PR00149">
    <property type="entry name" value="FUMRATELYASE"/>
</dbReference>
<dbReference type="PRINTS" id="PR00145">
    <property type="entry name" value="ARGSUCLYASE"/>
</dbReference>
<dbReference type="NCBIfam" id="TIGR00928">
    <property type="entry name" value="purB"/>
    <property type="match status" value="1"/>
</dbReference>
<dbReference type="Proteomes" id="UP000777784">
    <property type="component" value="Unassembled WGS sequence"/>
</dbReference>
<dbReference type="Pfam" id="PF00206">
    <property type="entry name" value="Lyase_1"/>
    <property type="match status" value="1"/>
</dbReference>
<feature type="domain" description="Adenylosuccinate lyase C-terminal" evidence="13">
    <location>
        <begin position="349"/>
        <end position="429"/>
    </location>
</feature>
<dbReference type="GO" id="GO:0070626">
    <property type="term" value="F:(S)-2-(5-amino-1-(5-phospho-D-ribosyl)imidazole-4-carboxamido) succinate lyase (fumarate-forming) activity"/>
    <property type="evidence" value="ECO:0007669"/>
    <property type="project" value="TreeGrafter"/>
</dbReference>
<dbReference type="Gene3D" id="1.10.275.10">
    <property type="entry name" value="Fumarase/aspartase (N-terminal domain)"/>
    <property type="match status" value="1"/>
</dbReference>
<keyword evidence="6 12" id="KW-0658">Purine biosynthesis</keyword>
<evidence type="ECO:0000256" key="12">
    <source>
        <dbReference type="RuleBase" id="RU361172"/>
    </source>
</evidence>
<dbReference type="Gene3D" id="1.10.40.30">
    <property type="entry name" value="Fumarase/aspartase (C-terminal domain)"/>
    <property type="match status" value="1"/>
</dbReference>
<dbReference type="InterPro" id="IPR004769">
    <property type="entry name" value="Pur_lyase"/>
</dbReference>
<protein>
    <recommendedName>
        <fullName evidence="5 11">Adenylosuccinate lyase</fullName>
        <shortName evidence="12">ASL</shortName>
        <ecNumber evidence="4 11">4.3.2.2</ecNumber>
    </recommendedName>
    <alternativeName>
        <fullName evidence="9 12">Adenylosuccinase</fullName>
    </alternativeName>
</protein>
<evidence type="ECO:0000256" key="11">
    <source>
        <dbReference type="NCBIfam" id="TIGR00928"/>
    </source>
</evidence>
<evidence type="ECO:0000256" key="7">
    <source>
        <dbReference type="ARBA" id="ARBA00023239"/>
    </source>
</evidence>
<dbReference type="Pfam" id="PF10397">
    <property type="entry name" value="ADSL_C"/>
    <property type="match status" value="1"/>
</dbReference>
<dbReference type="EC" id="4.3.2.2" evidence="4 11"/>
<dbReference type="PANTHER" id="PTHR43172">
    <property type="entry name" value="ADENYLOSUCCINATE LYASE"/>
    <property type="match status" value="1"/>
</dbReference>
<evidence type="ECO:0000256" key="1">
    <source>
        <dbReference type="ARBA" id="ARBA00004706"/>
    </source>
</evidence>
<proteinExistence type="inferred from homology"/>
<dbReference type="InterPro" id="IPR000362">
    <property type="entry name" value="Fumarate_lyase_fam"/>
</dbReference>
<evidence type="ECO:0000256" key="10">
    <source>
        <dbReference type="ARBA" id="ARBA00049115"/>
    </source>
</evidence>
<evidence type="ECO:0000256" key="5">
    <source>
        <dbReference type="ARBA" id="ARBA00017058"/>
    </source>
</evidence>
<gene>
    <name evidence="14" type="ORF">KJ970_05080</name>
</gene>
<dbReference type="PROSITE" id="PS00163">
    <property type="entry name" value="FUMARATE_LYASES"/>
    <property type="match status" value="1"/>
</dbReference>
<dbReference type="InterPro" id="IPR019468">
    <property type="entry name" value="AdenyloSucc_lyase_C"/>
</dbReference>
<dbReference type="InterPro" id="IPR020557">
    <property type="entry name" value="Fumarate_lyase_CS"/>
</dbReference>
<comment type="caution">
    <text evidence="14">The sequence shown here is derived from an EMBL/GenBank/DDBJ whole genome shotgun (WGS) entry which is preliminary data.</text>
</comment>